<accession>A0A1U7LJR2</accession>
<organism evidence="2 3">
    <name type="scientific">Neolecta irregularis (strain DAH-3)</name>
    <dbReference type="NCBI Taxonomy" id="1198029"/>
    <lineage>
        <taxon>Eukaryota</taxon>
        <taxon>Fungi</taxon>
        <taxon>Dikarya</taxon>
        <taxon>Ascomycota</taxon>
        <taxon>Taphrinomycotina</taxon>
        <taxon>Neolectales</taxon>
        <taxon>Neolectaceae</taxon>
        <taxon>Neolecta</taxon>
    </lineage>
</organism>
<reference evidence="2 3" key="1">
    <citation type="submission" date="2016-04" db="EMBL/GenBank/DDBJ databases">
        <title>Evolutionary innovation and constraint leading to complex multicellularity in the Ascomycota.</title>
        <authorList>
            <person name="Cisse O."/>
            <person name="Nguyen A."/>
            <person name="Hewitt D.A."/>
            <person name="Jedd G."/>
            <person name="Stajich J.E."/>
        </authorList>
    </citation>
    <scope>NUCLEOTIDE SEQUENCE [LARGE SCALE GENOMIC DNA]</scope>
    <source>
        <strain evidence="2 3">DAH-3</strain>
    </source>
</reference>
<name>A0A1U7LJR2_NEOID</name>
<feature type="region of interest" description="Disordered" evidence="1">
    <location>
        <begin position="128"/>
        <end position="149"/>
    </location>
</feature>
<protein>
    <submittedName>
        <fullName evidence="2">Uncharacterized protein</fullName>
    </submittedName>
</protein>
<dbReference type="EMBL" id="LXFE01002636">
    <property type="protein sequence ID" value="OLL22895.1"/>
    <property type="molecule type" value="Genomic_DNA"/>
</dbReference>
<evidence type="ECO:0000313" key="3">
    <source>
        <dbReference type="Proteomes" id="UP000186594"/>
    </source>
</evidence>
<feature type="compositionally biased region" description="Polar residues" evidence="1">
    <location>
        <begin position="131"/>
        <end position="141"/>
    </location>
</feature>
<comment type="caution">
    <text evidence="2">The sequence shown here is derived from an EMBL/GenBank/DDBJ whole genome shotgun (WGS) entry which is preliminary data.</text>
</comment>
<keyword evidence="3" id="KW-1185">Reference proteome</keyword>
<evidence type="ECO:0000256" key="1">
    <source>
        <dbReference type="SAM" id="MobiDB-lite"/>
    </source>
</evidence>
<dbReference type="Proteomes" id="UP000186594">
    <property type="component" value="Unassembled WGS sequence"/>
</dbReference>
<gene>
    <name evidence="2" type="ORF">NEOLI_000201</name>
</gene>
<evidence type="ECO:0000313" key="2">
    <source>
        <dbReference type="EMBL" id="OLL22895.1"/>
    </source>
</evidence>
<feature type="compositionally biased region" description="Low complexity" evidence="1">
    <location>
        <begin position="13"/>
        <end position="45"/>
    </location>
</feature>
<proteinExistence type="predicted"/>
<dbReference type="AlphaFoldDB" id="A0A1U7LJR2"/>
<feature type="region of interest" description="Disordered" evidence="1">
    <location>
        <begin position="1"/>
        <end position="100"/>
    </location>
</feature>
<sequence>MTRLPLAPKNTHPLPQRSPTRRPSSPLKLQRAISLSSSTSSSPQKSLRDENSININKSPSKDTHRQKRQCKSPKVALKQRVPLVPIELPKPSRSSSPTKQFAVFQDTEPIPTELMQIPALVGPLCDESNKENSTLHSSTSISRKRPSRSPLGELNIAQVPGCALEPLHPVTTLSGFEMSIINRELAYITPPRPRIYRHQDYPMEEFDRPSSAPAGLHIHGRSTISGFCRDSDFEISLDADCISNDGSF</sequence>